<dbReference type="AlphaFoldDB" id="A0A540VBJ2"/>
<evidence type="ECO:0000313" key="2">
    <source>
        <dbReference type="Proteomes" id="UP000317371"/>
    </source>
</evidence>
<proteinExistence type="predicted"/>
<protein>
    <submittedName>
        <fullName evidence="1">EF2563 family selenium-dependent molybdenum hydroxylase system protein</fullName>
    </submittedName>
</protein>
<reference evidence="1 2" key="1">
    <citation type="submission" date="2019-06" db="EMBL/GenBank/DDBJ databases">
        <title>Genome sequence of Litorilinea aerophila BAA-2444.</title>
        <authorList>
            <person name="Maclea K.S."/>
            <person name="Maurais E.G."/>
            <person name="Iannazzi L.C."/>
        </authorList>
    </citation>
    <scope>NUCLEOTIDE SEQUENCE [LARGE SCALE GENOMIC DNA]</scope>
    <source>
        <strain evidence="1 2">ATCC BAA-2444</strain>
    </source>
</reference>
<dbReference type="InterPro" id="IPR017695">
    <property type="entry name" value="Se-dep_Mo_hydrolase_YqeB"/>
</dbReference>
<sequence length="276" mass="29280">MKMEKTLVLIRGAGDLASGVAWRLRRCGFPVVMTELELPLVVRRTVAFAQAVFDGETVVDGIRARRVALAEVASCLAQGIIPVLVDPAGEAVRHLQPRVLVDGIMAKRNLGTRREQAPLVIALGPGFTAGVDCHAVVETNRGHHLGRVFWQGSAEPDTGEPGALPGVGVRATRVLRAPMAGFVKEQRRIGESIRQGEWIATVWDDAGRTAAIHAPFTGVLRGIIHPTVPVTPGMKIGDLDPRAKAEYCYSVSDKSLAIAGGVLEAILSAGRGATAL</sequence>
<organism evidence="1 2">
    <name type="scientific">Litorilinea aerophila</name>
    <dbReference type="NCBI Taxonomy" id="1204385"/>
    <lineage>
        <taxon>Bacteria</taxon>
        <taxon>Bacillati</taxon>
        <taxon>Chloroflexota</taxon>
        <taxon>Caldilineae</taxon>
        <taxon>Caldilineales</taxon>
        <taxon>Caldilineaceae</taxon>
        <taxon>Litorilinea</taxon>
    </lineage>
</organism>
<keyword evidence="2" id="KW-1185">Reference proteome</keyword>
<dbReference type="InParanoid" id="A0A540VBJ2"/>
<evidence type="ECO:0000313" key="1">
    <source>
        <dbReference type="EMBL" id="TQE94137.1"/>
    </source>
</evidence>
<name>A0A540VBJ2_9CHLR</name>
<gene>
    <name evidence="1" type="ORF">FKZ61_18070</name>
</gene>
<dbReference type="NCBIfam" id="TIGR03309">
    <property type="entry name" value="matur_yqeB"/>
    <property type="match status" value="1"/>
</dbReference>
<comment type="caution">
    <text evidence="1">The sequence shown here is derived from an EMBL/GenBank/DDBJ whole genome shotgun (WGS) entry which is preliminary data.</text>
</comment>
<accession>A0A540VBJ2</accession>
<dbReference type="OrthoDB" id="9815497at2"/>
<dbReference type="EMBL" id="VIGC01000027">
    <property type="protein sequence ID" value="TQE94137.1"/>
    <property type="molecule type" value="Genomic_DNA"/>
</dbReference>
<dbReference type="Proteomes" id="UP000317371">
    <property type="component" value="Unassembled WGS sequence"/>
</dbReference>